<name>A0A564Z1H7_HYMDI</name>
<sequence length="154" mass="17231">MGKLLPVMQEWASTHIKICKRISIFMLLASMVLIITGAILAAQNNTGWINNKEDIDVFVARQSRYAGGIAMILVGVFFFVFSLISFCFAFQMKYVERAVQPGSNQTNHQIDPQMPPIQPPTQVPYPVNDNHIQPPPAYYLPSAPISVPPPPYKE</sequence>
<accession>A0A564Z1H7</accession>
<organism evidence="3 4">
    <name type="scientific">Hymenolepis diminuta</name>
    <name type="common">Rat tapeworm</name>
    <dbReference type="NCBI Taxonomy" id="6216"/>
    <lineage>
        <taxon>Eukaryota</taxon>
        <taxon>Metazoa</taxon>
        <taxon>Spiralia</taxon>
        <taxon>Lophotrochozoa</taxon>
        <taxon>Platyhelminthes</taxon>
        <taxon>Cestoda</taxon>
        <taxon>Eucestoda</taxon>
        <taxon>Cyclophyllidea</taxon>
        <taxon>Hymenolepididae</taxon>
        <taxon>Hymenolepis</taxon>
    </lineage>
</organism>
<evidence type="ECO:0000313" key="3">
    <source>
        <dbReference type="EMBL" id="VUZ53322.1"/>
    </source>
</evidence>
<keyword evidence="4" id="KW-1185">Reference proteome</keyword>
<keyword evidence="2" id="KW-0472">Membrane</keyword>
<evidence type="ECO:0000256" key="1">
    <source>
        <dbReference type="SAM" id="MobiDB-lite"/>
    </source>
</evidence>
<proteinExistence type="predicted"/>
<dbReference type="EMBL" id="CABIJS010000555">
    <property type="protein sequence ID" value="VUZ53322.1"/>
    <property type="molecule type" value="Genomic_DNA"/>
</dbReference>
<evidence type="ECO:0000256" key="2">
    <source>
        <dbReference type="SAM" id="Phobius"/>
    </source>
</evidence>
<evidence type="ECO:0000313" key="4">
    <source>
        <dbReference type="Proteomes" id="UP000321570"/>
    </source>
</evidence>
<keyword evidence="2" id="KW-1133">Transmembrane helix</keyword>
<dbReference type="AlphaFoldDB" id="A0A564Z1H7"/>
<feature type="transmembrane region" description="Helical" evidence="2">
    <location>
        <begin position="65"/>
        <end position="90"/>
    </location>
</feature>
<protein>
    <submittedName>
        <fullName evidence="3">Uncharacterized protein</fullName>
    </submittedName>
</protein>
<reference evidence="3 4" key="1">
    <citation type="submission" date="2019-07" db="EMBL/GenBank/DDBJ databases">
        <authorList>
            <person name="Jastrzebski P J."/>
            <person name="Paukszto L."/>
            <person name="Jastrzebski P J."/>
        </authorList>
    </citation>
    <scope>NUCLEOTIDE SEQUENCE [LARGE SCALE GENOMIC DNA]</scope>
    <source>
        <strain evidence="3 4">WMS-il1</strain>
    </source>
</reference>
<keyword evidence="2" id="KW-0812">Transmembrane</keyword>
<feature type="transmembrane region" description="Helical" evidence="2">
    <location>
        <begin position="21"/>
        <end position="42"/>
    </location>
</feature>
<feature type="region of interest" description="Disordered" evidence="1">
    <location>
        <begin position="104"/>
        <end position="154"/>
    </location>
</feature>
<feature type="compositionally biased region" description="Pro residues" evidence="1">
    <location>
        <begin position="113"/>
        <end position="123"/>
    </location>
</feature>
<dbReference type="Proteomes" id="UP000321570">
    <property type="component" value="Unassembled WGS sequence"/>
</dbReference>
<gene>
    <name evidence="3" type="ORF">WMSIL1_LOCUS11791</name>
</gene>